<sequence>MGFNMPSELVSKTYVHAASAILSDTTTTPGEATFITDAIKAFNKARDNEIASPQTKYENFNNAPIPNAIDPVAPVQNHIMFQVMQTNIVRPRRSSVRNNTSADESCPDVEVRNDASCPDDEVQNDENRRDEDSANPDITEVYSLKWLTKAEKGMRRMRCKGSWL</sequence>
<protein>
    <submittedName>
        <fullName evidence="2">Uncharacterized protein</fullName>
    </submittedName>
</protein>
<evidence type="ECO:0000256" key="1">
    <source>
        <dbReference type="SAM" id="MobiDB-lite"/>
    </source>
</evidence>
<feature type="region of interest" description="Disordered" evidence="1">
    <location>
        <begin position="92"/>
        <end position="136"/>
    </location>
</feature>
<evidence type="ECO:0000313" key="2">
    <source>
        <dbReference type="EMBL" id="KAL3779954.1"/>
    </source>
</evidence>
<organism evidence="2 3">
    <name type="scientific">Cyclotella cryptica</name>
    <dbReference type="NCBI Taxonomy" id="29204"/>
    <lineage>
        <taxon>Eukaryota</taxon>
        <taxon>Sar</taxon>
        <taxon>Stramenopiles</taxon>
        <taxon>Ochrophyta</taxon>
        <taxon>Bacillariophyta</taxon>
        <taxon>Coscinodiscophyceae</taxon>
        <taxon>Thalassiosirophycidae</taxon>
        <taxon>Stephanodiscales</taxon>
        <taxon>Stephanodiscaceae</taxon>
        <taxon>Cyclotella</taxon>
    </lineage>
</organism>
<dbReference type="Proteomes" id="UP001516023">
    <property type="component" value="Unassembled WGS sequence"/>
</dbReference>
<keyword evidence="3" id="KW-1185">Reference proteome</keyword>
<gene>
    <name evidence="2" type="ORF">HJC23_008208</name>
</gene>
<dbReference type="AlphaFoldDB" id="A0ABD3NWZ7"/>
<proteinExistence type="predicted"/>
<comment type="caution">
    <text evidence="2">The sequence shown here is derived from an EMBL/GenBank/DDBJ whole genome shotgun (WGS) entry which is preliminary data.</text>
</comment>
<dbReference type="EMBL" id="JABMIG020000368">
    <property type="protein sequence ID" value="KAL3779954.1"/>
    <property type="molecule type" value="Genomic_DNA"/>
</dbReference>
<accession>A0ABD3NWZ7</accession>
<name>A0ABD3NWZ7_9STRA</name>
<reference evidence="2 3" key="1">
    <citation type="journal article" date="2020" name="G3 (Bethesda)">
        <title>Improved Reference Genome for Cyclotella cryptica CCMP332, a Model for Cell Wall Morphogenesis, Salinity Adaptation, and Lipid Production in Diatoms (Bacillariophyta).</title>
        <authorList>
            <person name="Roberts W.R."/>
            <person name="Downey K.M."/>
            <person name="Ruck E.C."/>
            <person name="Traller J.C."/>
            <person name="Alverson A.J."/>
        </authorList>
    </citation>
    <scope>NUCLEOTIDE SEQUENCE [LARGE SCALE GENOMIC DNA]</scope>
    <source>
        <strain evidence="2 3">CCMP332</strain>
    </source>
</reference>
<evidence type="ECO:0000313" key="3">
    <source>
        <dbReference type="Proteomes" id="UP001516023"/>
    </source>
</evidence>